<dbReference type="Gene3D" id="1.20.1260.10">
    <property type="match status" value="1"/>
</dbReference>
<evidence type="ECO:0000256" key="1">
    <source>
        <dbReference type="SAM" id="MobiDB-lite"/>
    </source>
</evidence>
<proteinExistence type="predicted"/>
<dbReference type="PANTHER" id="PTHR36933">
    <property type="entry name" value="SLL0788 PROTEIN"/>
    <property type="match status" value="1"/>
</dbReference>
<feature type="region of interest" description="Disordered" evidence="1">
    <location>
        <begin position="1"/>
        <end position="38"/>
    </location>
</feature>
<dbReference type="InterPro" id="IPR005183">
    <property type="entry name" value="DUF305_CopM-like"/>
</dbReference>
<dbReference type="PANTHER" id="PTHR36933:SF1">
    <property type="entry name" value="SLL0788 PROTEIN"/>
    <property type="match status" value="1"/>
</dbReference>
<dbReference type="EMBL" id="FNIR01000004">
    <property type="protein sequence ID" value="SDO20216.1"/>
    <property type="molecule type" value="Genomic_DNA"/>
</dbReference>
<evidence type="ECO:0000313" key="5">
    <source>
        <dbReference type="Proteomes" id="UP000199088"/>
    </source>
</evidence>
<dbReference type="Proteomes" id="UP000199088">
    <property type="component" value="Unassembled WGS sequence"/>
</dbReference>
<keyword evidence="2" id="KW-0472">Membrane</keyword>
<dbReference type="AlphaFoldDB" id="A0A1H0HLY3"/>
<feature type="transmembrane region" description="Helical" evidence="2">
    <location>
        <begin position="43"/>
        <end position="69"/>
    </location>
</feature>
<reference evidence="5" key="1">
    <citation type="submission" date="2016-10" db="EMBL/GenBank/DDBJ databases">
        <authorList>
            <person name="Varghese N."/>
            <person name="Submissions S."/>
        </authorList>
    </citation>
    <scope>NUCLEOTIDE SEQUENCE [LARGE SCALE GENOMIC DNA]</scope>
    <source>
        <strain evidence="5">DSM 45843</strain>
    </source>
</reference>
<sequence length="246" mass="25596">MPGRPPAGHRANPEVIPVQTQSPTRPVEPVDEPDGAPRQPRRWLAAGLVAVIAAGLVLIGGGLAVALGLGRTETPVAGSVDAGFSLDMSDHHLQAVQMANLATGRSTDPEVLSLAFDISQTQLNQVGRMQGWLSLWGLPVTGTHDMAWMGAEGHDHMSGGLMPGMATDAELTQLRAATGNDFDVLFLQLMIRHHQGGLEMAEYGEAHASEAAVRGLARSIAATQTAEATTMAAMLAARGGSPLPAP</sequence>
<keyword evidence="2" id="KW-0812">Transmembrane</keyword>
<dbReference type="InterPro" id="IPR012347">
    <property type="entry name" value="Ferritin-like"/>
</dbReference>
<keyword evidence="2" id="KW-1133">Transmembrane helix</keyword>
<keyword evidence="5" id="KW-1185">Reference proteome</keyword>
<accession>A0A1H0HLY3</accession>
<feature type="domain" description="DUF305" evidence="3">
    <location>
        <begin position="81"/>
        <end position="235"/>
    </location>
</feature>
<protein>
    <submittedName>
        <fullName evidence="4">Uncharacterized conserved protein, DUF305 family</fullName>
    </submittedName>
</protein>
<dbReference type="STRING" id="1052260.SAMN05660199_01503"/>
<dbReference type="Pfam" id="PF03713">
    <property type="entry name" value="DUF305"/>
    <property type="match status" value="1"/>
</dbReference>
<evidence type="ECO:0000256" key="2">
    <source>
        <dbReference type="SAM" id="Phobius"/>
    </source>
</evidence>
<evidence type="ECO:0000313" key="4">
    <source>
        <dbReference type="EMBL" id="SDO20216.1"/>
    </source>
</evidence>
<organism evidence="4 5">
    <name type="scientific">Klenkia soli</name>
    <dbReference type="NCBI Taxonomy" id="1052260"/>
    <lineage>
        <taxon>Bacteria</taxon>
        <taxon>Bacillati</taxon>
        <taxon>Actinomycetota</taxon>
        <taxon>Actinomycetes</taxon>
        <taxon>Geodermatophilales</taxon>
        <taxon>Geodermatophilaceae</taxon>
        <taxon>Klenkia</taxon>
    </lineage>
</organism>
<gene>
    <name evidence="4" type="ORF">SAMN05660199_01503</name>
</gene>
<evidence type="ECO:0000259" key="3">
    <source>
        <dbReference type="Pfam" id="PF03713"/>
    </source>
</evidence>
<name>A0A1H0HLY3_9ACTN</name>